<name>A0A212LYC3_9FIRM</name>
<dbReference type="EMBL" id="FMJE01000005">
    <property type="protein sequence ID" value="SCM82399.1"/>
    <property type="molecule type" value="Genomic_DNA"/>
</dbReference>
<gene>
    <name evidence="1" type="ORF">KL86SPO_50170</name>
</gene>
<reference evidence="1" key="1">
    <citation type="submission" date="2016-08" db="EMBL/GenBank/DDBJ databases">
        <authorList>
            <person name="Seilhamer J.J."/>
        </authorList>
    </citation>
    <scope>NUCLEOTIDE SEQUENCE</scope>
    <source>
        <strain evidence="1">86</strain>
    </source>
</reference>
<sequence>MVKKVFESLAKGLVVFASVVTMVENTGEKGQTKKELAKSDIKKALNELQSEGKVPAWLVSILANDFILNFLIDNIVGYANEQGWFEKAHEILQGAE</sequence>
<dbReference type="AlphaFoldDB" id="A0A212LYC3"/>
<organism evidence="1">
    <name type="scientific">uncultured Sporomusa sp</name>
    <dbReference type="NCBI Taxonomy" id="307249"/>
    <lineage>
        <taxon>Bacteria</taxon>
        <taxon>Bacillati</taxon>
        <taxon>Bacillota</taxon>
        <taxon>Negativicutes</taxon>
        <taxon>Selenomonadales</taxon>
        <taxon>Sporomusaceae</taxon>
        <taxon>Sporomusa</taxon>
        <taxon>environmental samples</taxon>
    </lineage>
</organism>
<dbReference type="RefSeq" id="WP_288185081.1">
    <property type="nucleotide sequence ID" value="NZ_LT608335.1"/>
</dbReference>
<evidence type="ECO:0000313" key="1">
    <source>
        <dbReference type="EMBL" id="SCM82399.1"/>
    </source>
</evidence>
<proteinExistence type="predicted"/>
<accession>A0A212LYC3</accession>
<protein>
    <submittedName>
        <fullName evidence="1">Uncharacterized protein</fullName>
    </submittedName>
</protein>